<keyword evidence="3" id="KW-1185">Reference proteome</keyword>
<dbReference type="EMBL" id="JAANER010000006">
    <property type="protein sequence ID" value="KAG9188378.1"/>
    <property type="molecule type" value="Genomic_DNA"/>
</dbReference>
<feature type="compositionally biased region" description="Polar residues" evidence="1">
    <location>
        <begin position="340"/>
        <end position="349"/>
    </location>
</feature>
<feature type="region of interest" description="Disordered" evidence="1">
    <location>
        <begin position="337"/>
        <end position="396"/>
    </location>
</feature>
<evidence type="ECO:0000256" key="1">
    <source>
        <dbReference type="SAM" id="MobiDB-lite"/>
    </source>
</evidence>
<proteinExistence type="predicted"/>
<evidence type="ECO:0000313" key="2">
    <source>
        <dbReference type="EMBL" id="KAG9188378.1"/>
    </source>
</evidence>
<feature type="compositionally biased region" description="Pro residues" evidence="1">
    <location>
        <begin position="356"/>
        <end position="367"/>
    </location>
</feature>
<accession>A0AAD4FED2</accession>
<name>A0AAD4FED2_9PLEO</name>
<feature type="compositionally biased region" description="Polar residues" evidence="1">
    <location>
        <begin position="1"/>
        <end position="11"/>
    </location>
</feature>
<comment type="caution">
    <text evidence="2">The sequence shown here is derived from an EMBL/GenBank/DDBJ whole genome shotgun (WGS) entry which is preliminary data.</text>
</comment>
<evidence type="ECO:0000313" key="3">
    <source>
        <dbReference type="Proteomes" id="UP001199106"/>
    </source>
</evidence>
<dbReference type="AlphaFoldDB" id="A0AAD4FED2"/>
<sequence length="457" mass="51054">MRATLAATNFSPAEVPSLYVQPEKSLRSAHRKESFVQPSRKSEDSKCNAGSDQDQRRAPRKSSIKKFGSLFGRNSGLRRSIASSSPLTTVVDLECADDGKSVETERSVQPVTLISSTQAISPMGPTKGEEIRERHRKFAQLQGPGAGDINILSVDPGDYDQYDHDNTVDNQQLREECQGCQGTHVAHDLTPTPPSNRNYHQRHESLHVHLTPKDVERFVDEIRSSTIADVHLSLFGYWIKESDENFREAKKHLRELGLDRGYNLTRLNNHCLEELCRDVLDLRSTEYHTTVLKQQAAVEEETLQCSTPTRSCSLPVVPRTDTLPPSFREQRERMIGEAAQRSTSLGSPSRSRDYPPNTPDRPMPLSPHSPSSTLGSPPLAFGFPSPRSPPEASDNFSVLESYRGSSDGSLEEISDWNLRVADIYQQVVSLTEVSQIDQVIADLQDLKALYSSRETED</sequence>
<reference evidence="2" key="1">
    <citation type="submission" date="2021-07" db="EMBL/GenBank/DDBJ databases">
        <title>Genome Resource of American Ginseng Black Spot Pathogen Alternaria panax.</title>
        <authorList>
            <person name="Qiu C."/>
            <person name="Wang W."/>
            <person name="Liu Z."/>
        </authorList>
    </citation>
    <scope>NUCLEOTIDE SEQUENCE</scope>
    <source>
        <strain evidence="2">BNCC115425</strain>
    </source>
</reference>
<protein>
    <submittedName>
        <fullName evidence="2">Uncharacterized protein</fullName>
    </submittedName>
</protein>
<organism evidence="2 3">
    <name type="scientific">Alternaria panax</name>
    <dbReference type="NCBI Taxonomy" id="48097"/>
    <lineage>
        <taxon>Eukaryota</taxon>
        <taxon>Fungi</taxon>
        <taxon>Dikarya</taxon>
        <taxon>Ascomycota</taxon>
        <taxon>Pezizomycotina</taxon>
        <taxon>Dothideomycetes</taxon>
        <taxon>Pleosporomycetidae</taxon>
        <taxon>Pleosporales</taxon>
        <taxon>Pleosporineae</taxon>
        <taxon>Pleosporaceae</taxon>
        <taxon>Alternaria</taxon>
        <taxon>Alternaria sect. Panax</taxon>
    </lineage>
</organism>
<gene>
    <name evidence="2" type="ORF">G6011_02301</name>
</gene>
<dbReference type="Proteomes" id="UP001199106">
    <property type="component" value="Unassembled WGS sequence"/>
</dbReference>
<feature type="region of interest" description="Disordered" evidence="1">
    <location>
        <begin position="1"/>
        <end position="64"/>
    </location>
</feature>